<dbReference type="InterPro" id="IPR005829">
    <property type="entry name" value="Sugar_transporter_CS"/>
</dbReference>
<feature type="transmembrane region" description="Helical" evidence="5">
    <location>
        <begin position="68"/>
        <end position="88"/>
    </location>
</feature>
<dbReference type="OrthoDB" id="4142200at2759"/>
<dbReference type="GO" id="GO:0016020">
    <property type="term" value="C:membrane"/>
    <property type="evidence" value="ECO:0007669"/>
    <property type="project" value="UniProtKB-SubCell"/>
</dbReference>
<dbReference type="SUPFAM" id="SSF103473">
    <property type="entry name" value="MFS general substrate transporter"/>
    <property type="match status" value="1"/>
</dbReference>
<evidence type="ECO:0000256" key="1">
    <source>
        <dbReference type="ARBA" id="ARBA00004141"/>
    </source>
</evidence>
<keyword evidence="4 5" id="KW-0472">Membrane</keyword>
<comment type="subcellular location">
    <subcellularLocation>
        <location evidence="1">Membrane</location>
        <topology evidence="1">Multi-pass membrane protein</topology>
    </subcellularLocation>
</comment>
<comment type="caution">
    <text evidence="7">The sequence shown here is derived from an EMBL/GenBank/DDBJ whole genome shotgun (WGS) entry which is preliminary data.</text>
</comment>
<protein>
    <submittedName>
        <fullName evidence="7">Facilitated trehalose transporter Tret1</fullName>
    </submittedName>
</protein>
<organism evidence="7 8">
    <name type="scientific">Portunus trituberculatus</name>
    <name type="common">Swimming crab</name>
    <name type="synonym">Neptunus trituberculatus</name>
    <dbReference type="NCBI Taxonomy" id="210409"/>
    <lineage>
        <taxon>Eukaryota</taxon>
        <taxon>Metazoa</taxon>
        <taxon>Ecdysozoa</taxon>
        <taxon>Arthropoda</taxon>
        <taxon>Crustacea</taxon>
        <taxon>Multicrustacea</taxon>
        <taxon>Malacostraca</taxon>
        <taxon>Eumalacostraca</taxon>
        <taxon>Eucarida</taxon>
        <taxon>Decapoda</taxon>
        <taxon>Pleocyemata</taxon>
        <taxon>Brachyura</taxon>
        <taxon>Eubrachyura</taxon>
        <taxon>Portunoidea</taxon>
        <taxon>Portunidae</taxon>
        <taxon>Portuninae</taxon>
        <taxon>Portunus</taxon>
    </lineage>
</organism>
<dbReference type="EMBL" id="VSRR010005862">
    <property type="protein sequence ID" value="MPC43514.1"/>
    <property type="molecule type" value="Genomic_DNA"/>
</dbReference>
<dbReference type="PROSITE" id="PS00216">
    <property type="entry name" value="SUGAR_TRANSPORT_1"/>
    <property type="match status" value="1"/>
</dbReference>
<keyword evidence="3 5" id="KW-1133">Transmembrane helix</keyword>
<evidence type="ECO:0000259" key="6">
    <source>
        <dbReference type="PROSITE" id="PS50850"/>
    </source>
</evidence>
<dbReference type="PANTHER" id="PTHR48021">
    <property type="match status" value="1"/>
</dbReference>
<sequence length="293" mass="33135">MVTMLAMPESPYWLMLKDRRGDAETALKWLRGPHYDINEDLESVATKLKAVGTKSEYRELLRPRTRRPFFISLFLMTLQQGSGSNILMMYTSNIFISVGIEDHHMPTVYTGLVQVVGTIGSVLLMDRLGRRTLIVASITTVGMFTITLGVYYYLGTVGVSWPQAMPLLAMLMSVFGYSLGCRTIPWLATSELFNTTIRSRANTICLFYNRILNFVIIQTRGKSLEQIQDYFEEKSKKASKRNTKTSTGKDEDSLVEERTISHKVDTLLSSHVSVVPSDAKLTVVTERGEMTRF</sequence>
<feature type="transmembrane region" description="Helical" evidence="5">
    <location>
        <begin position="108"/>
        <end position="125"/>
    </location>
</feature>
<name>A0A5B7FGC2_PORTR</name>
<dbReference type="InterPro" id="IPR036259">
    <property type="entry name" value="MFS_trans_sf"/>
</dbReference>
<evidence type="ECO:0000313" key="7">
    <source>
        <dbReference type="EMBL" id="MPC43514.1"/>
    </source>
</evidence>
<evidence type="ECO:0000313" key="8">
    <source>
        <dbReference type="Proteomes" id="UP000324222"/>
    </source>
</evidence>
<feature type="transmembrane region" description="Helical" evidence="5">
    <location>
        <begin position="132"/>
        <end position="154"/>
    </location>
</feature>
<dbReference type="AlphaFoldDB" id="A0A5B7FGC2"/>
<dbReference type="GO" id="GO:0022857">
    <property type="term" value="F:transmembrane transporter activity"/>
    <property type="evidence" value="ECO:0007669"/>
    <property type="project" value="InterPro"/>
</dbReference>
<dbReference type="Pfam" id="PF00083">
    <property type="entry name" value="Sugar_tr"/>
    <property type="match status" value="1"/>
</dbReference>
<keyword evidence="8" id="KW-1185">Reference proteome</keyword>
<dbReference type="InterPro" id="IPR020846">
    <property type="entry name" value="MFS_dom"/>
</dbReference>
<evidence type="ECO:0000256" key="3">
    <source>
        <dbReference type="ARBA" id="ARBA00022989"/>
    </source>
</evidence>
<gene>
    <name evidence="7" type="primary">Tret1_8</name>
    <name evidence="7" type="ORF">E2C01_037163</name>
</gene>
<dbReference type="InterPro" id="IPR005828">
    <property type="entry name" value="MFS_sugar_transport-like"/>
</dbReference>
<feature type="domain" description="Major facilitator superfamily (MFS) profile" evidence="6">
    <location>
        <begin position="1"/>
        <end position="293"/>
    </location>
</feature>
<dbReference type="InterPro" id="IPR050549">
    <property type="entry name" value="MFS_Trehalose_Transporter"/>
</dbReference>
<dbReference type="Proteomes" id="UP000324222">
    <property type="component" value="Unassembled WGS sequence"/>
</dbReference>
<proteinExistence type="predicted"/>
<accession>A0A5B7FGC2</accession>
<dbReference type="PANTHER" id="PTHR48021:SF1">
    <property type="entry name" value="GH07001P-RELATED"/>
    <property type="match status" value="1"/>
</dbReference>
<evidence type="ECO:0000256" key="4">
    <source>
        <dbReference type="ARBA" id="ARBA00023136"/>
    </source>
</evidence>
<keyword evidence="2 5" id="KW-0812">Transmembrane</keyword>
<feature type="transmembrane region" description="Helical" evidence="5">
    <location>
        <begin position="160"/>
        <end position="180"/>
    </location>
</feature>
<dbReference type="PROSITE" id="PS50850">
    <property type="entry name" value="MFS"/>
    <property type="match status" value="1"/>
</dbReference>
<evidence type="ECO:0000256" key="2">
    <source>
        <dbReference type="ARBA" id="ARBA00022692"/>
    </source>
</evidence>
<evidence type="ECO:0000256" key="5">
    <source>
        <dbReference type="SAM" id="Phobius"/>
    </source>
</evidence>
<dbReference type="Gene3D" id="1.20.1250.20">
    <property type="entry name" value="MFS general substrate transporter like domains"/>
    <property type="match status" value="1"/>
</dbReference>
<reference evidence="7 8" key="1">
    <citation type="submission" date="2019-05" db="EMBL/GenBank/DDBJ databases">
        <title>Another draft genome of Portunus trituberculatus and its Hox gene families provides insights of decapod evolution.</title>
        <authorList>
            <person name="Jeong J.-H."/>
            <person name="Song I."/>
            <person name="Kim S."/>
            <person name="Choi T."/>
            <person name="Kim D."/>
            <person name="Ryu S."/>
            <person name="Kim W."/>
        </authorList>
    </citation>
    <scope>NUCLEOTIDE SEQUENCE [LARGE SCALE GENOMIC DNA]</scope>
    <source>
        <tissue evidence="7">Muscle</tissue>
    </source>
</reference>